<accession>A0ABU2CUK6</accession>
<keyword evidence="3" id="KW-1185">Reference proteome</keyword>
<sequence length="74" mass="7861">MTTTDTRPAPHTSTQEAGHEHAWATTSRHATSAGLVLYVRCTTCGDHRVDLQGHRETPPAPLSRVVGGGSAAER</sequence>
<dbReference type="EMBL" id="JAVDYE010000001">
    <property type="protein sequence ID" value="MDR7385026.1"/>
    <property type="molecule type" value="Genomic_DNA"/>
</dbReference>
<feature type="region of interest" description="Disordered" evidence="1">
    <location>
        <begin position="1"/>
        <end position="27"/>
    </location>
</feature>
<gene>
    <name evidence="2" type="ORF">J2S48_004541</name>
</gene>
<feature type="compositionally biased region" description="Polar residues" evidence="1">
    <location>
        <begin position="1"/>
        <end position="16"/>
    </location>
</feature>
<name>A0ABU2CUK6_9MICO</name>
<dbReference type="Proteomes" id="UP001183585">
    <property type="component" value="Unassembled WGS sequence"/>
</dbReference>
<evidence type="ECO:0000313" key="2">
    <source>
        <dbReference type="EMBL" id="MDR7385026.1"/>
    </source>
</evidence>
<evidence type="ECO:0000256" key="1">
    <source>
        <dbReference type="SAM" id="MobiDB-lite"/>
    </source>
</evidence>
<feature type="region of interest" description="Disordered" evidence="1">
    <location>
        <begin position="49"/>
        <end position="74"/>
    </location>
</feature>
<protein>
    <recommendedName>
        <fullName evidence="4">LSD1 subclass zinc finger protein</fullName>
    </recommendedName>
</protein>
<dbReference type="RefSeq" id="WP_274993886.1">
    <property type="nucleotide sequence ID" value="NZ_JAJQQP010000005.1"/>
</dbReference>
<organism evidence="2 3">
    <name type="scientific">Promicromonospora iranensis</name>
    <dbReference type="NCBI Taxonomy" id="1105144"/>
    <lineage>
        <taxon>Bacteria</taxon>
        <taxon>Bacillati</taxon>
        <taxon>Actinomycetota</taxon>
        <taxon>Actinomycetes</taxon>
        <taxon>Micrococcales</taxon>
        <taxon>Promicromonosporaceae</taxon>
        <taxon>Promicromonospora</taxon>
    </lineage>
</organism>
<reference evidence="2 3" key="1">
    <citation type="submission" date="2023-07" db="EMBL/GenBank/DDBJ databases">
        <title>Sequencing the genomes of 1000 actinobacteria strains.</title>
        <authorList>
            <person name="Klenk H.-P."/>
        </authorList>
    </citation>
    <scope>NUCLEOTIDE SEQUENCE [LARGE SCALE GENOMIC DNA]</scope>
    <source>
        <strain evidence="2 3">DSM 45554</strain>
    </source>
</reference>
<comment type="caution">
    <text evidence="2">The sequence shown here is derived from an EMBL/GenBank/DDBJ whole genome shotgun (WGS) entry which is preliminary data.</text>
</comment>
<proteinExistence type="predicted"/>
<evidence type="ECO:0000313" key="3">
    <source>
        <dbReference type="Proteomes" id="UP001183585"/>
    </source>
</evidence>
<evidence type="ECO:0008006" key="4">
    <source>
        <dbReference type="Google" id="ProtNLM"/>
    </source>
</evidence>